<comment type="caution">
    <text evidence="1">The sequence shown here is derived from an EMBL/GenBank/DDBJ whole genome shotgun (WGS) entry which is preliminary data.</text>
</comment>
<dbReference type="NCBIfam" id="TIGR04342">
    <property type="entry name" value="EXLDI"/>
    <property type="match status" value="1"/>
</dbReference>
<reference evidence="1 2" key="1">
    <citation type="submission" date="2021-04" db="EMBL/GenBank/DDBJ databases">
        <title>Characterization of the biosynthetic gene cluster of new lipopeptides with antitumor activity in the genome of the marine Streptomyces PHM034.</title>
        <authorList>
            <person name="Ceniceros A."/>
            <person name="Canedo L."/>
            <person name="Mendez C."/>
            <person name="Olano C."/>
            <person name="Schleissner C."/>
            <person name="Cuevas C."/>
            <person name="De La Calle F."/>
            <person name="Salas J.A."/>
        </authorList>
    </citation>
    <scope>NUCLEOTIDE SEQUENCE [LARGE SCALE GENOMIC DNA]</scope>
    <source>
        <strain evidence="1 2">PHM034</strain>
    </source>
</reference>
<evidence type="ECO:0000313" key="2">
    <source>
        <dbReference type="Proteomes" id="UP000682308"/>
    </source>
</evidence>
<sequence>MPSKTIYVSDGDAALFRRAQELAGGNLSGAIATALARYVEVEEARLDGYEEITVTIGTGARRKARFVGVLLGEWGRQSAAGRVEVFRVYRTRAGRYAVHADRSPDVSWKSGASATSGGSGSGGGWRDYLGYLGLGEQTWSFVQGEATFDVADSLEELRDKLPEEFYKSIAGADGEPAVEYLDI</sequence>
<name>A0A941FBI5_9ACTN</name>
<organism evidence="1 2">
    <name type="scientific">Streptomyces tuirus</name>
    <dbReference type="NCBI Taxonomy" id="68278"/>
    <lineage>
        <taxon>Bacteria</taxon>
        <taxon>Bacillati</taxon>
        <taxon>Actinomycetota</taxon>
        <taxon>Actinomycetes</taxon>
        <taxon>Kitasatosporales</taxon>
        <taxon>Streptomycetaceae</taxon>
        <taxon>Streptomyces</taxon>
    </lineage>
</organism>
<dbReference type="InterPro" id="IPR027580">
    <property type="entry name" value="EXLDI"/>
</dbReference>
<evidence type="ECO:0000313" key="1">
    <source>
        <dbReference type="EMBL" id="MBR8638260.1"/>
    </source>
</evidence>
<accession>A0A941FBI5</accession>
<proteinExistence type="predicted"/>
<gene>
    <name evidence="1" type="ORF">KEF29_00515</name>
</gene>
<keyword evidence="2" id="KW-1185">Reference proteome</keyword>
<dbReference type="EMBL" id="JAGTPG010000001">
    <property type="protein sequence ID" value="MBR8638260.1"/>
    <property type="molecule type" value="Genomic_DNA"/>
</dbReference>
<dbReference type="Proteomes" id="UP000682308">
    <property type="component" value="Unassembled WGS sequence"/>
</dbReference>
<protein>
    <submittedName>
        <fullName evidence="1">EXLDI protein</fullName>
    </submittedName>
</protein>
<dbReference type="AlphaFoldDB" id="A0A941FBI5"/>